<accession>A0A4U8UI18</accession>
<sequence length="74" mass="8871">MVCLFMCCTDTQTGSLEDVEFGMMIDPTVIGPQVRYTFQPYFQPEASEYYGQRHFLNPLGWFAWVRQRFFRVRM</sequence>
<dbReference type="AlphaFoldDB" id="A0A4U8UI18"/>
<evidence type="ECO:0000313" key="2">
    <source>
        <dbReference type="Proteomes" id="UP000298663"/>
    </source>
</evidence>
<keyword evidence="2" id="KW-1185">Reference proteome</keyword>
<name>A0A4U8UI18_STECR</name>
<organism evidence="1 2">
    <name type="scientific">Steinernema carpocapsae</name>
    <name type="common">Entomopathogenic nematode</name>
    <dbReference type="NCBI Taxonomy" id="34508"/>
    <lineage>
        <taxon>Eukaryota</taxon>
        <taxon>Metazoa</taxon>
        <taxon>Ecdysozoa</taxon>
        <taxon>Nematoda</taxon>
        <taxon>Chromadorea</taxon>
        <taxon>Rhabditida</taxon>
        <taxon>Tylenchina</taxon>
        <taxon>Panagrolaimomorpha</taxon>
        <taxon>Strongyloidoidea</taxon>
        <taxon>Steinernematidae</taxon>
        <taxon>Steinernema</taxon>
    </lineage>
</organism>
<dbReference type="EMBL" id="AZBU02000001">
    <property type="protein sequence ID" value="TMS32504.1"/>
    <property type="molecule type" value="Genomic_DNA"/>
</dbReference>
<reference evidence="1 2" key="1">
    <citation type="journal article" date="2015" name="Genome Biol.">
        <title>Comparative genomics of Steinernema reveals deeply conserved gene regulatory networks.</title>
        <authorList>
            <person name="Dillman A.R."/>
            <person name="Macchietto M."/>
            <person name="Porter C.F."/>
            <person name="Rogers A."/>
            <person name="Williams B."/>
            <person name="Antoshechkin I."/>
            <person name="Lee M.M."/>
            <person name="Goodwin Z."/>
            <person name="Lu X."/>
            <person name="Lewis E.E."/>
            <person name="Goodrich-Blair H."/>
            <person name="Stock S.P."/>
            <person name="Adams B.J."/>
            <person name="Sternberg P.W."/>
            <person name="Mortazavi A."/>
        </authorList>
    </citation>
    <scope>NUCLEOTIDE SEQUENCE [LARGE SCALE GENOMIC DNA]</scope>
    <source>
        <strain evidence="1 2">ALL</strain>
    </source>
</reference>
<protein>
    <submittedName>
        <fullName evidence="1">Uncharacterized protein</fullName>
    </submittedName>
</protein>
<reference evidence="1 2" key="2">
    <citation type="journal article" date="2019" name="G3 (Bethesda)">
        <title>Hybrid Assembly of the Genome of the Entomopathogenic Nematode Steinernema carpocapsae Identifies the X-Chromosome.</title>
        <authorList>
            <person name="Serra L."/>
            <person name="Macchietto M."/>
            <person name="Macias-Munoz A."/>
            <person name="McGill C.J."/>
            <person name="Rodriguez I.M."/>
            <person name="Rodriguez B."/>
            <person name="Murad R."/>
            <person name="Mortazavi A."/>
        </authorList>
    </citation>
    <scope>NUCLEOTIDE SEQUENCE [LARGE SCALE GENOMIC DNA]</scope>
    <source>
        <strain evidence="1 2">ALL</strain>
    </source>
</reference>
<gene>
    <name evidence="1" type="ORF">L596_000334</name>
</gene>
<comment type="caution">
    <text evidence="1">The sequence shown here is derived from an EMBL/GenBank/DDBJ whole genome shotgun (WGS) entry which is preliminary data.</text>
</comment>
<proteinExistence type="predicted"/>
<dbReference type="Proteomes" id="UP000298663">
    <property type="component" value="Unassembled WGS sequence"/>
</dbReference>
<evidence type="ECO:0000313" key="1">
    <source>
        <dbReference type="EMBL" id="TMS32504.1"/>
    </source>
</evidence>